<feature type="transmembrane region" description="Helical" evidence="4">
    <location>
        <begin position="71"/>
        <end position="91"/>
    </location>
</feature>
<dbReference type="Gene3D" id="1.20.1250.20">
    <property type="entry name" value="MFS general substrate transporter like domains"/>
    <property type="match status" value="2"/>
</dbReference>
<comment type="caution">
    <text evidence="6">The sequence shown here is derived from an EMBL/GenBank/DDBJ whole genome shotgun (WGS) entry which is preliminary data.</text>
</comment>
<name>A0A7C4RST7_9BACT</name>
<feature type="transmembrane region" description="Helical" evidence="4">
    <location>
        <begin position="240"/>
        <end position="261"/>
    </location>
</feature>
<dbReference type="InterPro" id="IPR011701">
    <property type="entry name" value="MFS"/>
</dbReference>
<sequence>MGSSHRRHPGLGRIQACPWCSVAAAAARPMNPPLFSMPFFVLCLQFLLVSTVVALFFPLQAYVKGLGFPDGIVGFVLGADALSALVLQPFITPLITAVTAKRWILSGTILLAAALILEGTLIDPFGFAAARLIQGCGFIVVVSGIMVLLVEVIPKTMSGRAFGWISLIRLIPYATMPLVYDAVGVAPERLGPILRWSSVGCAVLAALLLLLPSPADVAGARRRSVYPYSLMIRSLFDRTLFPMFAAVTLLYAGYSAVFFFLKGYGAATGLSSIGLFFTVATLVMMAVRAAGGRWFDRWDKRAANAAALTLCGAASGMIPVSKTMPSIIGLAVLCGIGWGIAMPLLNALIFDGSKPETAGLNQNLALLMLQAGFFLGPLAGGQLLSFGGYEAVFFGAAAITAAAAPVIYRRTERTHG</sequence>
<evidence type="ECO:0000313" key="6">
    <source>
        <dbReference type="EMBL" id="HGU33178.1"/>
    </source>
</evidence>
<dbReference type="Pfam" id="PF07690">
    <property type="entry name" value="MFS_1"/>
    <property type="match status" value="1"/>
</dbReference>
<feature type="transmembrane region" description="Helical" evidence="4">
    <location>
        <begin position="128"/>
        <end position="149"/>
    </location>
</feature>
<feature type="transmembrane region" description="Helical" evidence="4">
    <location>
        <begin position="391"/>
        <end position="408"/>
    </location>
</feature>
<dbReference type="AlphaFoldDB" id="A0A7C4RST7"/>
<feature type="transmembrane region" description="Helical" evidence="4">
    <location>
        <begin position="267"/>
        <end position="290"/>
    </location>
</feature>
<dbReference type="GO" id="GO:0022857">
    <property type="term" value="F:transmembrane transporter activity"/>
    <property type="evidence" value="ECO:0007669"/>
    <property type="project" value="InterPro"/>
</dbReference>
<reference evidence="6" key="1">
    <citation type="journal article" date="2020" name="mSystems">
        <title>Genome- and Community-Level Interaction Insights into Carbon Utilization and Element Cycling Functions of Hydrothermarchaeota in Hydrothermal Sediment.</title>
        <authorList>
            <person name="Zhou Z."/>
            <person name="Liu Y."/>
            <person name="Xu W."/>
            <person name="Pan J."/>
            <person name="Luo Z.H."/>
            <person name="Li M."/>
        </authorList>
    </citation>
    <scope>NUCLEOTIDE SEQUENCE [LARGE SCALE GENOMIC DNA]</scope>
    <source>
        <strain evidence="6">SpSt-477</strain>
    </source>
</reference>
<feature type="transmembrane region" description="Helical" evidence="4">
    <location>
        <begin position="364"/>
        <end position="385"/>
    </location>
</feature>
<feature type="domain" description="Major facilitator superfamily (MFS) profile" evidence="5">
    <location>
        <begin position="231"/>
        <end position="416"/>
    </location>
</feature>
<organism evidence="6">
    <name type="scientific">Desulfatirhabdium butyrativorans</name>
    <dbReference type="NCBI Taxonomy" id="340467"/>
    <lineage>
        <taxon>Bacteria</taxon>
        <taxon>Pseudomonadati</taxon>
        <taxon>Thermodesulfobacteriota</taxon>
        <taxon>Desulfobacteria</taxon>
        <taxon>Desulfobacterales</taxon>
        <taxon>Desulfatirhabdiaceae</taxon>
        <taxon>Desulfatirhabdium</taxon>
    </lineage>
</organism>
<dbReference type="PROSITE" id="PS50850">
    <property type="entry name" value="MFS"/>
    <property type="match status" value="1"/>
</dbReference>
<dbReference type="EMBL" id="DSUH01000233">
    <property type="protein sequence ID" value="HGU33178.1"/>
    <property type="molecule type" value="Genomic_DNA"/>
</dbReference>
<feature type="transmembrane region" description="Helical" evidence="4">
    <location>
        <begin position="103"/>
        <end position="122"/>
    </location>
</feature>
<dbReference type="SUPFAM" id="SSF103473">
    <property type="entry name" value="MFS general substrate transporter"/>
    <property type="match status" value="1"/>
</dbReference>
<evidence type="ECO:0000256" key="2">
    <source>
        <dbReference type="ARBA" id="ARBA00022989"/>
    </source>
</evidence>
<feature type="transmembrane region" description="Helical" evidence="4">
    <location>
        <begin position="196"/>
        <end position="219"/>
    </location>
</feature>
<feature type="transmembrane region" description="Helical" evidence="4">
    <location>
        <begin position="39"/>
        <end position="59"/>
    </location>
</feature>
<evidence type="ECO:0000256" key="4">
    <source>
        <dbReference type="SAM" id="Phobius"/>
    </source>
</evidence>
<gene>
    <name evidence="6" type="ORF">ENS29_10030</name>
</gene>
<feature type="transmembrane region" description="Helical" evidence="4">
    <location>
        <begin position="327"/>
        <end position="352"/>
    </location>
</feature>
<keyword evidence="3 4" id="KW-0472">Membrane</keyword>
<dbReference type="PANTHER" id="PTHR23531:SF1">
    <property type="entry name" value="QUINOLENE RESISTANCE PROTEIN NORA"/>
    <property type="match status" value="1"/>
</dbReference>
<protein>
    <submittedName>
        <fullName evidence="6">MFS transporter</fullName>
    </submittedName>
</protein>
<keyword evidence="1 4" id="KW-0812">Transmembrane</keyword>
<dbReference type="InterPro" id="IPR052714">
    <property type="entry name" value="MFS_Exporter"/>
</dbReference>
<dbReference type="InterPro" id="IPR036259">
    <property type="entry name" value="MFS_trans_sf"/>
</dbReference>
<evidence type="ECO:0000256" key="3">
    <source>
        <dbReference type="ARBA" id="ARBA00023136"/>
    </source>
</evidence>
<keyword evidence="2 4" id="KW-1133">Transmembrane helix</keyword>
<dbReference type="PANTHER" id="PTHR23531">
    <property type="entry name" value="QUINOLENE RESISTANCE PROTEIN NORA"/>
    <property type="match status" value="1"/>
</dbReference>
<feature type="transmembrane region" description="Helical" evidence="4">
    <location>
        <begin position="161"/>
        <end position="180"/>
    </location>
</feature>
<evidence type="ECO:0000259" key="5">
    <source>
        <dbReference type="PROSITE" id="PS50850"/>
    </source>
</evidence>
<accession>A0A7C4RST7</accession>
<evidence type="ECO:0000256" key="1">
    <source>
        <dbReference type="ARBA" id="ARBA00022692"/>
    </source>
</evidence>
<dbReference type="InterPro" id="IPR020846">
    <property type="entry name" value="MFS_dom"/>
</dbReference>
<proteinExistence type="predicted"/>